<dbReference type="Proteomes" id="UP000050525">
    <property type="component" value="Unassembled WGS sequence"/>
</dbReference>
<sequence length="108" mass="11750">MQPSGNVLLVSPKLAPVPPRLSVPKVYRELWPSSSLAPEQLAHDSNLDHCFLALPAANSLARTVQMSSPGLHIPAKSLTQEGLKPCSSLPSEPYLTLLEFAKYDQEQC</sequence>
<comment type="caution">
    <text evidence="1">The sequence shown here is derived from an EMBL/GenBank/DDBJ whole genome shotgun (WGS) entry which is preliminary data.</text>
</comment>
<protein>
    <submittedName>
        <fullName evidence="1">Uncharacterized protein</fullName>
    </submittedName>
</protein>
<name>A0A151PF10_ALLMI</name>
<accession>A0A151PF10</accession>
<gene>
    <name evidence="1" type="ORF">Y1Q_0019782</name>
</gene>
<organism evidence="1 2">
    <name type="scientific">Alligator mississippiensis</name>
    <name type="common">American alligator</name>
    <dbReference type="NCBI Taxonomy" id="8496"/>
    <lineage>
        <taxon>Eukaryota</taxon>
        <taxon>Metazoa</taxon>
        <taxon>Chordata</taxon>
        <taxon>Craniata</taxon>
        <taxon>Vertebrata</taxon>
        <taxon>Euteleostomi</taxon>
        <taxon>Archelosauria</taxon>
        <taxon>Archosauria</taxon>
        <taxon>Crocodylia</taxon>
        <taxon>Alligatoridae</taxon>
        <taxon>Alligatorinae</taxon>
        <taxon>Alligator</taxon>
    </lineage>
</organism>
<evidence type="ECO:0000313" key="1">
    <source>
        <dbReference type="EMBL" id="KYO47697.1"/>
    </source>
</evidence>
<dbReference type="AlphaFoldDB" id="A0A151PF10"/>
<evidence type="ECO:0000313" key="2">
    <source>
        <dbReference type="Proteomes" id="UP000050525"/>
    </source>
</evidence>
<reference evidence="1 2" key="1">
    <citation type="journal article" date="2012" name="Genome Biol.">
        <title>Sequencing three crocodilian genomes to illuminate the evolution of archosaurs and amniotes.</title>
        <authorList>
            <person name="St John J.A."/>
            <person name="Braun E.L."/>
            <person name="Isberg S.R."/>
            <person name="Miles L.G."/>
            <person name="Chong A.Y."/>
            <person name="Gongora J."/>
            <person name="Dalzell P."/>
            <person name="Moran C."/>
            <person name="Bed'hom B."/>
            <person name="Abzhanov A."/>
            <person name="Burgess S.C."/>
            <person name="Cooksey A.M."/>
            <person name="Castoe T.A."/>
            <person name="Crawford N.G."/>
            <person name="Densmore L.D."/>
            <person name="Drew J.C."/>
            <person name="Edwards S.V."/>
            <person name="Faircloth B.C."/>
            <person name="Fujita M.K."/>
            <person name="Greenwold M.J."/>
            <person name="Hoffmann F.G."/>
            <person name="Howard J.M."/>
            <person name="Iguchi T."/>
            <person name="Janes D.E."/>
            <person name="Khan S.Y."/>
            <person name="Kohno S."/>
            <person name="de Koning A.J."/>
            <person name="Lance S.L."/>
            <person name="McCarthy F.M."/>
            <person name="McCormack J.E."/>
            <person name="Merchant M.E."/>
            <person name="Peterson D.G."/>
            <person name="Pollock D.D."/>
            <person name="Pourmand N."/>
            <person name="Raney B.J."/>
            <person name="Roessler K.A."/>
            <person name="Sanford J.R."/>
            <person name="Sawyer R.H."/>
            <person name="Schmidt C.J."/>
            <person name="Triplett E.W."/>
            <person name="Tuberville T.D."/>
            <person name="Venegas-Anaya M."/>
            <person name="Howard J.T."/>
            <person name="Jarvis E.D."/>
            <person name="Guillette L.J.Jr."/>
            <person name="Glenn T.C."/>
            <person name="Green R.E."/>
            <person name="Ray D.A."/>
        </authorList>
    </citation>
    <scope>NUCLEOTIDE SEQUENCE [LARGE SCALE GENOMIC DNA]</scope>
    <source>
        <strain evidence="1">KSC_2009_1</strain>
    </source>
</reference>
<dbReference type="EMBL" id="AKHW03000416">
    <property type="protein sequence ID" value="KYO47697.1"/>
    <property type="molecule type" value="Genomic_DNA"/>
</dbReference>
<proteinExistence type="predicted"/>
<keyword evidence="2" id="KW-1185">Reference proteome</keyword>